<evidence type="ECO:0000313" key="1">
    <source>
        <dbReference type="EMBL" id="CAH4027468.1"/>
    </source>
</evidence>
<organism evidence="1 2">
    <name type="scientific">Pieris brassicae</name>
    <name type="common">White butterfly</name>
    <name type="synonym">Large white butterfly</name>
    <dbReference type="NCBI Taxonomy" id="7116"/>
    <lineage>
        <taxon>Eukaryota</taxon>
        <taxon>Metazoa</taxon>
        <taxon>Ecdysozoa</taxon>
        <taxon>Arthropoda</taxon>
        <taxon>Hexapoda</taxon>
        <taxon>Insecta</taxon>
        <taxon>Pterygota</taxon>
        <taxon>Neoptera</taxon>
        <taxon>Endopterygota</taxon>
        <taxon>Lepidoptera</taxon>
        <taxon>Glossata</taxon>
        <taxon>Ditrysia</taxon>
        <taxon>Papilionoidea</taxon>
        <taxon>Pieridae</taxon>
        <taxon>Pierinae</taxon>
        <taxon>Pieris</taxon>
    </lineage>
</organism>
<proteinExistence type="predicted"/>
<comment type="caution">
    <text evidence="1">The sequence shown here is derived from an EMBL/GenBank/DDBJ whole genome shotgun (WGS) entry which is preliminary data.</text>
</comment>
<name>A0A9P0XAM9_PIEBR</name>
<dbReference type="EMBL" id="CALOZG010000005">
    <property type="protein sequence ID" value="CAH4027468.1"/>
    <property type="molecule type" value="Genomic_DNA"/>
</dbReference>
<dbReference type="Proteomes" id="UP001152562">
    <property type="component" value="Unassembled WGS sequence"/>
</dbReference>
<keyword evidence="2" id="KW-1185">Reference proteome</keyword>
<protein>
    <submittedName>
        <fullName evidence="1">Uncharacterized protein</fullName>
    </submittedName>
</protein>
<dbReference type="AlphaFoldDB" id="A0A9P0XAM9"/>
<gene>
    <name evidence="1" type="ORF">PIBRA_LOCUS4670</name>
</gene>
<accession>A0A9P0XAM9</accession>
<evidence type="ECO:0000313" key="2">
    <source>
        <dbReference type="Proteomes" id="UP001152562"/>
    </source>
</evidence>
<sequence>MAVGLERRSSATWLTSRRFERQGRSESRVSPSRLHSLATLASISARCTRPQHQKGGTNKITKRFRAANHKIRYDVSFRPYDSRAITMLEWSSTLKILHRHRRVLTARAAMTFVPPQIDLRFMFPFIVQF</sequence>
<reference evidence="1" key="1">
    <citation type="submission" date="2022-05" db="EMBL/GenBank/DDBJ databases">
        <authorList>
            <person name="Okamura Y."/>
        </authorList>
    </citation>
    <scope>NUCLEOTIDE SEQUENCE</scope>
</reference>